<comment type="caution">
    <text evidence="5">The sequence shown here is derived from an EMBL/GenBank/DDBJ whole genome shotgun (WGS) entry which is preliminary data.</text>
</comment>
<dbReference type="InterPro" id="IPR003617">
    <property type="entry name" value="TFIIS/CRSP70_N_sub"/>
</dbReference>
<protein>
    <recommendedName>
        <fullName evidence="4">TFIIS N-terminal domain-containing protein</fullName>
    </recommendedName>
</protein>
<sequence length="210" mass="24898">MDRYLTRTPRERPEKELIRSPSLVMLKQSTIHSLKRVVVIEDIERLKSKLKLPNQSKPIILESLRELGKKIPPRNVLQSTKIGFTVRKLRRHEDEEIATEAKRIFTKWRSFFQDCLEKPQIEVKCDKKTETRRLRGKTLLAETLGVEAGHELVEAIERETFHRHKRLISNSYKRTIRTMILKLKHSEDLRNSVLNGHLPVEDFVEEYNKR</sequence>
<dbReference type="SMART" id="SM00509">
    <property type="entry name" value="TFS2N"/>
    <property type="match status" value="1"/>
</dbReference>
<dbReference type="SUPFAM" id="SSF46942">
    <property type="entry name" value="Elongation factor TFIIS domain 2"/>
    <property type="match status" value="1"/>
</dbReference>
<feature type="domain" description="TFIIS N-terminal" evidence="4">
    <location>
        <begin position="41"/>
        <end position="115"/>
    </location>
</feature>
<keyword evidence="2 3" id="KW-0539">Nucleus</keyword>
<accession>A0AAV2HKA9</accession>
<dbReference type="SUPFAM" id="SSF47676">
    <property type="entry name" value="Conserved domain common to transcription factors TFIIS, elongin A, CRSP70"/>
    <property type="match status" value="1"/>
</dbReference>
<reference evidence="5 6" key="1">
    <citation type="submission" date="2024-04" db="EMBL/GenBank/DDBJ databases">
        <authorList>
            <consortium name="Genoscope - CEA"/>
            <person name="William W."/>
        </authorList>
    </citation>
    <scope>NUCLEOTIDE SEQUENCE [LARGE SCALE GENOMIC DNA]</scope>
</reference>
<evidence type="ECO:0000256" key="3">
    <source>
        <dbReference type="PROSITE-ProRule" id="PRU00649"/>
    </source>
</evidence>
<gene>
    <name evidence="5" type="ORF">GSLYS_00008396001</name>
</gene>
<evidence type="ECO:0000313" key="5">
    <source>
        <dbReference type="EMBL" id="CAL1534436.1"/>
    </source>
</evidence>
<evidence type="ECO:0000259" key="4">
    <source>
        <dbReference type="PROSITE" id="PS51319"/>
    </source>
</evidence>
<dbReference type="InterPro" id="IPR036575">
    <property type="entry name" value="TFIIS_cen_dom_sf"/>
</dbReference>
<dbReference type="InterPro" id="IPR003618">
    <property type="entry name" value="TFIIS_cen_dom"/>
</dbReference>
<dbReference type="GO" id="GO:0006351">
    <property type="term" value="P:DNA-templated transcription"/>
    <property type="evidence" value="ECO:0007669"/>
    <property type="project" value="InterPro"/>
</dbReference>
<dbReference type="InterPro" id="IPR017923">
    <property type="entry name" value="TFIIS_N"/>
</dbReference>
<proteinExistence type="predicted"/>
<evidence type="ECO:0000256" key="2">
    <source>
        <dbReference type="ARBA" id="ARBA00023242"/>
    </source>
</evidence>
<dbReference type="PROSITE" id="PS51319">
    <property type="entry name" value="TFIIS_N"/>
    <property type="match status" value="1"/>
</dbReference>
<evidence type="ECO:0000313" key="6">
    <source>
        <dbReference type="Proteomes" id="UP001497497"/>
    </source>
</evidence>
<dbReference type="GO" id="GO:0005634">
    <property type="term" value="C:nucleus"/>
    <property type="evidence" value="ECO:0007669"/>
    <property type="project" value="UniProtKB-SubCell"/>
</dbReference>
<dbReference type="EMBL" id="CAXITT010000171">
    <property type="protein sequence ID" value="CAL1534436.1"/>
    <property type="molecule type" value="Genomic_DNA"/>
</dbReference>
<dbReference type="AlphaFoldDB" id="A0AAV2HKA9"/>
<dbReference type="Pfam" id="PF07500">
    <property type="entry name" value="TFIIS_M"/>
    <property type="match status" value="1"/>
</dbReference>
<dbReference type="Gene3D" id="1.20.930.10">
    <property type="entry name" value="Conserved domain common to transcription factors TFIIS, elongin A, CRSP70"/>
    <property type="match status" value="1"/>
</dbReference>
<dbReference type="Pfam" id="PF08711">
    <property type="entry name" value="Med26"/>
    <property type="match status" value="1"/>
</dbReference>
<evidence type="ECO:0000256" key="1">
    <source>
        <dbReference type="ARBA" id="ARBA00004123"/>
    </source>
</evidence>
<dbReference type="Proteomes" id="UP001497497">
    <property type="component" value="Unassembled WGS sequence"/>
</dbReference>
<name>A0AAV2HKA9_LYMST</name>
<organism evidence="5 6">
    <name type="scientific">Lymnaea stagnalis</name>
    <name type="common">Great pond snail</name>
    <name type="synonym">Helix stagnalis</name>
    <dbReference type="NCBI Taxonomy" id="6523"/>
    <lineage>
        <taxon>Eukaryota</taxon>
        <taxon>Metazoa</taxon>
        <taxon>Spiralia</taxon>
        <taxon>Lophotrochozoa</taxon>
        <taxon>Mollusca</taxon>
        <taxon>Gastropoda</taxon>
        <taxon>Heterobranchia</taxon>
        <taxon>Euthyneura</taxon>
        <taxon>Panpulmonata</taxon>
        <taxon>Hygrophila</taxon>
        <taxon>Lymnaeoidea</taxon>
        <taxon>Lymnaeidae</taxon>
        <taxon>Lymnaea</taxon>
    </lineage>
</organism>
<comment type="subcellular location">
    <subcellularLocation>
        <location evidence="1 3">Nucleus</location>
    </subcellularLocation>
</comment>
<dbReference type="InterPro" id="IPR035441">
    <property type="entry name" value="TFIIS/LEDGF_dom_sf"/>
</dbReference>
<keyword evidence="6" id="KW-1185">Reference proteome</keyword>